<proteinExistence type="predicted"/>
<comment type="caution">
    <text evidence="4">The sequence shown here is derived from an EMBL/GenBank/DDBJ whole genome shotgun (WGS) entry which is preliminary data.</text>
</comment>
<feature type="region of interest" description="Disordered" evidence="1">
    <location>
        <begin position="106"/>
        <end position="150"/>
    </location>
</feature>
<keyword evidence="2" id="KW-0812">Transmembrane</keyword>
<keyword evidence="2" id="KW-0472">Membrane</keyword>
<feature type="signal peptide" evidence="3">
    <location>
        <begin position="1"/>
        <end position="22"/>
    </location>
</feature>
<dbReference type="EMBL" id="VFPG01000001">
    <property type="protein sequence ID" value="TQM30608.1"/>
    <property type="molecule type" value="Genomic_DNA"/>
</dbReference>
<keyword evidence="3" id="KW-0732">Signal</keyword>
<accession>A0A543F9U8</accession>
<sequence length="219" mass="22135">MVALIAGIAAMHVGIFTTPAVATHHSTAAADRAPAVASAAAQPGVSSPAHQVAAIVAHQAAAVAGDPASPIATQVADIPPTPDHATDGGLAPHNASAATNAINQAMSSGSATTTEQAARISDHRPGSADRADHTVAHRESSAGTSARPGCAECGDGHAGPHACVFILTALAMAVLLVVLYRIAGDHLEAGPKPRHRRPRRERPPPWTVLSLAELSILRI</sequence>
<feature type="compositionally biased region" description="Polar residues" evidence="1">
    <location>
        <begin position="106"/>
        <end position="116"/>
    </location>
</feature>
<protein>
    <submittedName>
        <fullName evidence="4">Uncharacterized protein</fullName>
    </submittedName>
</protein>
<name>A0A543F9U8_9NOCA</name>
<evidence type="ECO:0000256" key="1">
    <source>
        <dbReference type="SAM" id="MobiDB-lite"/>
    </source>
</evidence>
<organism evidence="4 5">
    <name type="scientific">Nocardia bhagyanarayanae</name>
    <dbReference type="NCBI Taxonomy" id="1215925"/>
    <lineage>
        <taxon>Bacteria</taxon>
        <taxon>Bacillati</taxon>
        <taxon>Actinomycetota</taxon>
        <taxon>Actinomycetes</taxon>
        <taxon>Mycobacteriales</taxon>
        <taxon>Nocardiaceae</taxon>
        <taxon>Nocardia</taxon>
    </lineage>
</organism>
<feature type="chain" id="PRO_5022148015" evidence="3">
    <location>
        <begin position="23"/>
        <end position="219"/>
    </location>
</feature>
<evidence type="ECO:0000313" key="5">
    <source>
        <dbReference type="Proteomes" id="UP000316331"/>
    </source>
</evidence>
<gene>
    <name evidence="4" type="ORF">FB390_2242</name>
</gene>
<reference evidence="4 5" key="1">
    <citation type="submission" date="2019-06" db="EMBL/GenBank/DDBJ databases">
        <title>Sequencing the genomes of 1000 actinobacteria strains.</title>
        <authorList>
            <person name="Klenk H.-P."/>
        </authorList>
    </citation>
    <scope>NUCLEOTIDE SEQUENCE [LARGE SCALE GENOMIC DNA]</scope>
    <source>
        <strain evidence="4 5">DSM 103495</strain>
    </source>
</reference>
<evidence type="ECO:0000256" key="3">
    <source>
        <dbReference type="SAM" id="SignalP"/>
    </source>
</evidence>
<feature type="transmembrane region" description="Helical" evidence="2">
    <location>
        <begin position="164"/>
        <end position="183"/>
    </location>
</feature>
<dbReference type="Proteomes" id="UP000316331">
    <property type="component" value="Unassembled WGS sequence"/>
</dbReference>
<evidence type="ECO:0000256" key="2">
    <source>
        <dbReference type="SAM" id="Phobius"/>
    </source>
</evidence>
<keyword evidence="5" id="KW-1185">Reference proteome</keyword>
<keyword evidence="2" id="KW-1133">Transmembrane helix</keyword>
<feature type="compositionally biased region" description="Basic and acidic residues" evidence="1">
    <location>
        <begin position="120"/>
        <end position="140"/>
    </location>
</feature>
<dbReference type="AlphaFoldDB" id="A0A543F9U8"/>
<evidence type="ECO:0000313" key="4">
    <source>
        <dbReference type="EMBL" id="TQM30608.1"/>
    </source>
</evidence>